<evidence type="ECO:0000313" key="1">
    <source>
        <dbReference type="EMBL" id="OMG52496.1"/>
    </source>
</evidence>
<dbReference type="Pfam" id="PF14539">
    <property type="entry name" value="DUF4442"/>
    <property type="match status" value="1"/>
</dbReference>
<protein>
    <submittedName>
        <fullName evidence="1">DUF4442 domain-containing protein</fullName>
    </submittedName>
</protein>
<dbReference type="AlphaFoldDB" id="A0A1R1I153"/>
<dbReference type="Proteomes" id="UP000187526">
    <property type="component" value="Unassembled WGS sequence"/>
</dbReference>
<dbReference type="OrthoDB" id="9814774at2"/>
<reference evidence="1 2" key="1">
    <citation type="submission" date="2016-10" db="EMBL/GenBank/DDBJ databases">
        <title>Alkaliphiles isolated from bioreactors.</title>
        <authorList>
            <person name="Salah Z."/>
            <person name="Rout S.P."/>
            <person name="Humphreys P.N."/>
        </authorList>
    </citation>
    <scope>NUCLEOTIDE SEQUENCE [LARGE SCALE GENOMIC DNA]</scope>
    <source>
        <strain evidence="1 2">ZS02</strain>
    </source>
</reference>
<keyword evidence="2" id="KW-1185">Reference proteome</keyword>
<organism evidence="1 2">
    <name type="scientific">Azonexus hydrophilus</name>
    <dbReference type="NCBI Taxonomy" id="418702"/>
    <lineage>
        <taxon>Bacteria</taxon>
        <taxon>Pseudomonadati</taxon>
        <taxon>Pseudomonadota</taxon>
        <taxon>Betaproteobacteria</taxon>
        <taxon>Rhodocyclales</taxon>
        <taxon>Azonexaceae</taxon>
        <taxon>Azonexus</taxon>
    </lineage>
</organism>
<dbReference type="RefSeq" id="WP_076096462.1">
    <property type="nucleotide sequence ID" value="NZ_MTHD01000005.1"/>
</dbReference>
<dbReference type="InterPro" id="IPR029069">
    <property type="entry name" value="HotDog_dom_sf"/>
</dbReference>
<dbReference type="InterPro" id="IPR027961">
    <property type="entry name" value="DUF4442"/>
</dbReference>
<comment type="caution">
    <text evidence="1">The sequence shown here is derived from an EMBL/GenBank/DDBJ whole genome shotgun (WGS) entry which is preliminary data.</text>
</comment>
<sequence>MKPAWLAKLSPSWRARMVRLGFNFHPAFRGTGGRVEHVARDLRHIRIRLPLTWKTKNIVGSIYGGSLFAITDGAHPMMLMAALGDAYIVWDKAASIRYRKPGYTTLYADFVLPDEEVLAIRDALGIYPELERTYTVELKDQHGTVHTVVERTVYIAEKNHYRTKSGGDKHGKNLAQ</sequence>
<dbReference type="EMBL" id="MTHD01000005">
    <property type="protein sequence ID" value="OMG52496.1"/>
    <property type="molecule type" value="Genomic_DNA"/>
</dbReference>
<evidence type="ECO:0000313" key="2">
    <source>
        <dbReference type="Proteomes" id="UP000187526"/>
    </source>
</evidence>
<dbReference type="STRING" id="418702.BJN45_14460"/>
<accession>A0A1R1I153</accession>
<dbReference type="SUPFAM" id="SSF54637">
    <property type="entry name" value="Thioesterase/thiol ester dehydrase-isomerase"/>
    <property type="match status" value="1"/>
</dbReference>
<dbReference type="Gene3D" id="3.10.129.10">
    <property type="entry name" value="Hotdog Thioesterase"/>
    <property type="match status" value="1"/>
</dbReference>
<proteinExistence type="predicted"/>
<gene>
    <name evidence="1" type="ORF">BJN45_14460</name>
</gene>
<name>A0A1R1I153_9RHOO</name>